<proteinExistence type="predicted"/>
<organism evidence="1 2">
    <name type="scientific">Thelohanellus kitauei</name>
    <name type="common">Myxosporean</name>
    <dbReference type="NCBI Taxonomy" id="669202"/>
    <lineage>
        <taxon>Eukaryota</taxon>
        <taxon>Metazoa</taxon>
        <taxon>Cnidaria</taxon>
        <taxon>Myxozoa</taxon>
        <taxon>Myxosporea</taxon>
        <taxon>Bivalvulida</taxon>
        <taxon>Platysporina</taxon>
        <taxon>Myxobolidae</taxon>
        <taxon>Thelohanellus</taxon>
    </lineage>
</organism>
<dbReference type="AlphaFoldDB" id="A0A0C2JUJ1"/>
<accession>A0A0C2JUJ1</accession>
<dbReference type="GO" id="GO:0003723">
    <property type="term" value="F:RNA binding"/>
    <property type="evidence" value="ECO:0007669"/>
    <property type="project" value="InterPro"/>
</dbReference>
<name>A0A0C2JUJ1_THEKT</name>
<reference evidence="1 2" key="1">
    <citation type="journal article" date="2014" name="Genome Biol. Evol.">
        <title>The genome of the myxosporean Thelohanellus kitauei shows adaptations to nutrient acquisition within its fish host.</title>
        <authorList>
            <person name="Yang Y."/>
            <person name="Xiong J."/>
            <person name="Zhou Z."/>
            <person name="Huo F."/>
            <person name="Miao W."/>
            <person name="Ran C."/>
            <person name="Liu Y."/>
            <person name="Zhang J."/>
            <person name="Feng J."/>
            <person name="Wang M."/>
            <person name="Wang M."/>
            <person name="Wang L."/>
            <person name="Yao B."/>
        </authorList>
    </citation>
    <scope>NUCLEOTIDE SEQUENCE [LARGE SCALE GENOMIC DNA]</scope>
    <source>
        <strain evidence="1">Wuqing</strain>
    </source>
</reference>
<sequence length="256" mass="28973">MNGNEFSVSFYRYECERHRFLNETSDTFMKRVINNCTKYEGNLRAIYCRFDKNMEVNVIQEIILQDRPRDNVRQVKCESHYNFVTPFGLNMTDSPISRYSIDVIEGRFIPIDTAIRGTPNSDSVVPIPVDENDYNAIGPTSVDFGDSNVANPVPEDSDNFEVANPVSVDFGDSNVVNPVPENKDNYEIANPVSVDFGDSNVVNPVPENKDNYEVVNPAPMDFENSDVINFTPMNDENSVAADRVLGRKSRKRPYMG</sequence>
<evidence type="ECO:0000313" key="1">
    <source>
        <dbReference type="EMBL" id="KII73068.1"/>
    </source>
</evidence>
<dbReference type="Proteomes" id="UP000031668">
    <property type="component" value="Unassembled WGS sequence"/>
</dbReference>
<dbReference type="OrthoDB" id="10677312at2759"/>
<gene>
    <name evidence="1" type="ORF">RF11_12462</name>
</gene>
<dbReference type="InterPro" id="IPR036430">
    <property type="entry name" value="RNase_T2-like_sf"/>
</dbReference>
<evidence type="ECO:0000313" key="2">
    <source>
        <dbReference type="Proteomes" id="UP000031668"/>
    </source>
</evidence>
<keyword evidence="2" id="KW-1185">Reference proteome</keyword>
<dbReference type="EMBL" id="JWZT01001011">
    <property type="protein sequence ID" value="KII73068.1"/>
    <property type="molecule type" value="Genomic_DNA"/>
</dbReference>
<dbReference type="Gene3D" id="3.90.730.10">
    <property type="entry name" value="Ribonuclease T2-like"/>
    <property type="match status" value="1"/>
</dbReference>
<dbReference type="GO" id="GO:0033897">
    <property type="term" value="F:ribonuclease T2 activity"/>
    <property type="evidence" value="ECO:0007669"/>
    <property type="project" value="InterPro"/>
</dbReference>
<protein>
    <submittedName>
        <fullName evidence="1">Uncharacterized protein</fullName>
    </submittedName>
</protein>
<comment type="caution">
    <text evidence="1">The sequence shown here is derived from an EMBL/GenBank/DDBJ whole genome shotgun (WGS) entry which is preliminary data.</text>
</comment>